<reference evidence="2" key="1">
    <citation type="submission" date="2021-01" db="UniProtKB">
        <authorList>
            <consortium name="EnsemblMetazoa"/>
        </authorList>
    </citation>
    <scope>IDENTIFICATION</scope>
</reference>
<dbReference type="AlphaFoldDB" id="A0A7M5UD60"/>
<evidence type="ECO:0000313" key="3">
    <source>
        <dbReference type="Proteomes" id="UP000594262"/>
    </source>
</evidence>
<evidence type="ECO:0000256" key="1">
    <source>
        <dbReference type="SAM" id="MobiDB-lite"/>
    </source>
</evidence>
<proteinExistence type="predicted"/>
<keyword evidence="3" id="KW-1185">Reference proteome</keyword>
<organism evidence="2 3">
    <name type="scientific">Clytia hemisphaerica</name>
    <dbReference type="NCBI Taxonomy" id="252671"/>
    <lineage>
        <taxon>Eukaryota</taxon>
        <taxon>Metazoa</taxon>
        <taxon>Cnidaria</taxon>
        <taxon>Hydrozoa</taxon>
        <taxon>Hydroidolina</taxon>
        <taxon>Leptothecata</taxon>
        <taxon>Obeliida</taxon>
        <taxon>Clytiidae</taxon>
        <taxon>Clytia</taxon>
    </lineage>
</organism>
<sequence length="136" mass="14984">MSWVIIDWDDSGLTCNSINDSNVSWGATATGVPGVGDIVSCKTGSHGKVFLVFNTKREANDHYNRIAPPKPRDVTTKASRKVAKRKIDKEFETDLDSIATGSPASLPKKQADPKELLSRQNQQELLRSIEDNLSKE</sequence>
<evidence type="ECO:0000313" key="2">
    <source>
        <dbReference type="EnsemblMetazoa" id="CLYHEMP008978.2"/>
    </source>
</evidence>
<feature type="compositionally biased region" description="Basic and acidic residues" evidence="1">
    <location>
        <begin position="62"/>
        <end position="75"/>
    </location>
</feature>
<feature type="compositionally biased region" description="Basic and acidic residues" evidence="1">
    <location>
        <begin position="127"/>
        <end position="136"/>
    </location>
</feature>
<accession>A0A7M5UD60</accession>
<feature type="region of interest" description="Disordered" evidence="1">
    <location>
        <begin position="94"/>
        <end position="136"/>
    </location>
</feature>
<feature type="region of interest" description="Disordered" evidence="1">
    <location>
        <begin position="62"/>
        <end position="82"/>
    </location>
</feature>
<protein>
    <submittedName>
        <fullName evidence="2">Uncharacterized protein</fullName>
    </submittedName>
</protein>
<dbReference type="Proteomes" id="UP000594262">
    <property type="component" value="Unplaced"/>
</dbReference>
<dbReference type="EnsemblMetazoa" id="CLYHEMT008978.2">
    <property type="protein sequence ID" value="CLYHEMP008978.2"/>
    <property type="gene ID" value="CLYHEMG008978"/>
</dbReference>
<name>A0A7M5UD60_9CNID</name>